<feature type="domain" description="Macro" evidence="1">
    <location>
        <begin position="1"/>
        <end position="176"/>
    </location>
</feature>
<dbReference type="Pfam" id="PF01661">
    <property type="entry name" value="Macro"/>
    <property type="match status" value="1"/>
</dbReference>
<sequence>MERKVNEVLIIIKQGDITKEKVDAIVNAANSALKMGGGVAGAIRKAGGEKIQQECDKIGYCPLGDAVVTNGGKLYAKYVVHAVGPRYGIDPEPEKNLYNAVYNSLKKGEEKGISSIALPAISTGIFGYPLDEAAEIILKAVKDFCEKEAKSIKIVVMCLFSDKDLKVFEAKCREIC</sequence>
<dbReference type="SUPFAM" id="SSF52949">
    <property type="entry name" value="Macro domain-like"/>
    <property type="match status" value="1"/>
</dbReference>
<name>A0A5A8F385_9BACT</name>
<proteinExistence type="predicted"/>
<protein>
    <submittedName>
        <fullName evidence="2">Macro domain-containing protein</fullName>
    </submittedName>
</protein>
<evidence type="ECO:0000313" key="2">
    <source>
        <dbReference type="EMBL" id="KAA0257976.1"/>
    </source>
</evidence>
<dbReference type="OrthoDB" id="6194521at2"/>
<dbReference type="AlphaFoldDB" id="A0A5A8F385"/>
<dbReference type="RefSeq" id="WP_149266297.1">
    <property type="nucleotide sequence ID" value="NZ_VFJB01000005.1"/>
</dbReference>
<evidence type="ECO:0000259" key="1">
    <source>
        <dbReference type="PROSITE" id="PS51154"/>
    </source>
</evidence>
<dbReference type="CDD" id="cd02907">
    <property type="entry name" value="Macro_Af1521_BAL-like"/>
    <property type="match status" value="1"/>
</dbReference>
<evidence type="ECO:0000313" key="3">
    <source>
        <dbReference type="Proteomes" id="UP000322876"/>
    </source>
</evidence>
<dbReference type="Gene3D" id="3.40.220.10">
    <property type="entry name" value="Leucine Aminopeptidase, subunit E, domain 1"/>
    <property type="match status" value="1"/>
</dbReference>
<accession>A0A5A8F385</accession>
<dbReference type="EMBL" id="VFJB01000005">
    <property type="protein sequence ID" value="KAA0257976.1"/>
    <property type="molecule type" value="Genomic_DNA"/>
</dbReference>
<gene>
    <name evidence="2" type="ORF">FHQ18_06175</name>
</gene>
<dbReference type="InterPro" id="IPR002589">
    <property type="entry name" value="Macro_dom"/>
</dbReference>
<organism evidence="2 3">
    <name type="scientific">Deferribacter autotrophicus</name>
    <dbReference type="NCBI Taxonomy" id="500465"/>
    <lineage>
        <taxon>Bacteria</taxon>
        <taxon>Pseudomonadati</taxon>
        <taxon>Deferribacterota</taxon>
        <taxon>Deferribacteres</taxon>
        <taxon>Deferribacterales</taxon>
        <taxon>Deferribacteraceae</taxon>
        <taxon>Deferribacter</taxon>
    </lineage>
</organism>
<dbReference type="Proteomes" id="UP000322876">
    <property type="component" value="Unassembled WGS sequence"/>
</dbReference>
<comment type="caution">
    <text evidence="2">The sequence shown here is derived from an EMBL/GenBank/DDBJ whole genome shotgun (WGS) entry which is preliminary data.</text>
</comment>
<keyword evidence="3" id="KW-1185">Reference proteome</keyword>
<dbReference type="PANTHER" id="PTHR11106">
    <property type="entry name" value="GANGLIOSIDE INDUCED DIFFERENTIATION ASSOCIATED PROTEIN 2-RELATED"/>
    <property type="match status" value="1"/>
</dbReference>
<dbReference type="PROSITE" id="PS51154">
    <property type="entry name" value="MACRO"/>
    <property type="match status" value="1"/>
</dbReference>
<dbReference type="SMART" id="SM00506">
    <property type="entry name" value="A1pp"/>
    <property type="match status" value="1"/>
</dbReference>
<reference evidence="2 3" key="1">
    <citation type="submission" date="2019-06" db="EMBL/GenBank/DDBJ databases">
        <title>Genomic insights into carbon and energy metabolism of Deferribacter autotrophicus revealed new metabolic traits in the phylum Deferribacteres.</title>
        <authorList>
            <person name="Slobodkin A.I."/>
            <person name="Slobodkina G.B."/>
            <person name="Allioux M."/>
            <person name="Alain K."/>
            <person name="Jebbar M."/>
            <person name="Shadrin V."/>
            <person name="Kublanov I.V."/>
            <person name="Toshchakov S.V."/>
            <person name="Bonch-Osmolovskaya E.A."/>
        </authorList>
    </citation>
    <scope>NUCLEOTIDE SEQUENCE [LARGE SCALE GENOMIC DNA]</scope>
    <source>
        <strain evidence="2 3">SL50</strain>
    </source>
</reference>
<dbReference type="InterPro" id="IPR043472">
    <property type="entry name" value="Macro_dom-like"/>
</dbReference>